<comment type="caution">
    <text evidence="5">The sequence shown here is derived from an EMBL/GenBank/DDBJ whole genome shotgun (WGS) entry which is preliminary data.</text>
</comment>
<dbReference type="SUPFAM" id="SSF55073">
    <property type="entry name" value="Nucleotide cyclase"/>
    <property type="match status" value="1"/>
</dbReference>
<dbReference type="InterPro" id="IPR043128">
    <property type="entry name" value="Rev_trsase/Diguanyl_cyclase"/>
</dbReference>
<dbReference type="AlphaFoldDB" id="A0AAW4UFW4"/>
<feature type="domain" description="GGDEF" evidence="4">
    <location>
        <begin position="314"/>
        <end position="442"/>
    </location>
</feature>
<dbReference type="InterPro" id="IPR028082">
    <property type="entry name" value="Peripla_BP_I"/>
</dbReference>
<evidence type="ECO:0000256" key="3">
    <source>
        <dbReference type="ARBA" id="ARBA00023163"/>
    </source>
</evidence>
<gene>
    <name evidence="5" type="ORF">LIZ82_03430</name>
</gene>
<keyword evidence="2" id="KW-0238">DNA-binding</keyword>
<dbReference type="SMART" id="SM00267">
    <property type="entry name" value="GGDEF"/>
    <property type="match status" value="1"/>
</dbReference>
<dbReference type="Gene3D" id="3.30.70.270">
    <property type="match status" value="1"/>
</dbReference>
<dbReference type="GO" id="GO:0052621">
    <property type="term" value="F:diguanylate cyclase activity"/>
    <property type="evidence" value="ECO:0007669"/>
    <property type="project" value="UniProtKB-EC"/>
</dbReference>
<evidence type="ECO:0000256" key="1">
    <source>
        <dbReference type="ARBA" id="ARBA00023015"/>
    </source>
</evidence>
<dbReference type="PROSITE" id="PS50887">
    <property type="entry name" value="GGDEF"/>
    <property type="match status" value="1"/>
</dbReference>
<accession>A0AAW4UFW4</accession>
<dbReference type="EC" id="2.7.7.65" evidence="5"/>
<dbReference type="Gene3D" id="3.40.50.2300">
    <property type="match status" value="2"/>
</dbReference>
<dbReference type="InterPro" id="IPR000160">
    <property type="entry name" value="GGDEF_dom"/>
</dbReference>
<dbReference type="GO" id="GO:0003677">
    <property type="term" value="F:DNA binding"/>
    <property type="evidence" value="ECO:0007669"/>
    <property type="project" value="UniProtKB-KW"/>
</dbReference>
<organism evidence="5 6">
    <name type="scientific">Agathobacter rectalis</name>
    <dbReference type="NCBI Taxonomy" id="39491"/>
    <lineage>
        <taxon>Bacteria</taxon>
        <taxon>Bacillati</taxon>
        <taxon>Bacillota</taxon>
        <taxon>Clostridia</taxon>
        <taxon>Lachnospirales</taxon>
        <taxon>Lachnospiraceae</taxon>
        <taxon>Agathobacter</taxon>
    </lineage>
</organism>
<dbReference type="SUPFAM" id="SSF53822">
    <property type="entry name" value="Periplasmic binding protein-like I"/>
    <property type="match status" value="1"/>
</dbReference>
<name>A0AAW4UFW4_9FIRM</name>
<evidence type="ECO:0000259" key="4">
    <source>
        <dbReference type="PROSITE" id="PS50887"/>
    </source>
</evidence>
<dbReference type="PANTHER" id="PTHR45138">
    <property type="entry name" value="REGULATORY COMPONENTS OF SENSORY TRANSDUCTION SYSTEM"/>
    <property type="match status" value="1"/>
</dbReference>
<dbReference type="InterPro" id="IPR029787">
    <property type="entry name" value="Nucleotide_cyclase"/>
</dbReference>
<dbReference type="NCBIfam" id="TIGR00254">
    <property type="entry name" value="GGDEF"/>
    <property type="match status" value="1"/>
</dbReference>
<dbReference type="InterPro" id="IPR050469">
    <property type="entry name" value="Diguanylate_Cyclase"/>
</dbReference>
<keyword evidence="5" id="KW-0548">Nucleotidyltransferase</keyword>
<dbReference type="PANTHER" id="PTHR45138:SF9">
    <property type="entry name" value="DIGUANYLATE CYCLASE DGCM-RELATED"/>
    <property type="match status" value="1"/>
</dbReference>
<protein>
    <submittedName>
        <fullName evidence="5">Diguanylate cyclase</fullName>
        <ecNumber evidence="5">2.7.7.65</ecNumber>
    </submittedName>
</protein>
<keyword evidence="3" id="KW-0804">Transcription</keyword>
<dbReference type="Proteomes" id="UP001197741">
    <property type="component" value="Unassembled WGS sequence"/>
</dbReference>
<keyword evidence="5" id="KW-0808">Transferase</keyword>
<dbReference type="CDD" id="cd01949">
    <property type="entry name" value="GGDEF"/>
    <property type="match status" value="1"/>
</dbReference>
<dbReference type="EMBL" id="JAJCJQ010000002">
    <property type="protein sequence ID" value="MCB6959954.1"/>
    <property type="molecule type" value="Genomic_DNA"/>
</dbReference>
<dbReference type="Pfam" id="PF13377">
    <property type="entry name" value="Peripla_BP_3"/>
    <property type="match status" value="1"/>
</dbReference>
<dbReference type="InterPro" id="IPR046335">
    <property type="entry name" value="LacI/GalR-like_sensor"/>
</dbReference>
<evidence type="ECO:0000313" key="5">
    <source>
        <dbReference type="EMBL" id="MCB6959954.1"/>
    </source>
</evidence>
<keyword evidence="1" id="KW-0805">Transcription regulation</keyword>
<reference evidence="5" key="1">
    <citation type="submission" date="2021-10" db="EMBL/GenBank/DDBJ databases">
        <title>Collection of gut derived symbiotic bacterial strains cultured from healthy donors.</title>
        <authorList>
            <person name="Lin H."/>
            <person name="Littmann E."/>
            <person name="Kohout C."/>
            <person name="Pamer E.G."/>
        </authorList>
    </citation>
    <scope>NUCLEOTIDE SEQUENCE</scope>
    <source>
        <strain evidence="5">DFI.7.28A</strain>
    </source>
</reference>
<evidence type="ECO:0000313" key="6">
    <source>
        <dbReference type="Proteomes" id="UP001197741"/>
    </source>
</evidence>
<evidence type="ECO:0000256" key="2">
    <source>
        <dbReference type="ARBA" id="ARBA00023125"/>
    </source>
</evidence>
<sequence>MIPDAFVCANENIAVGLCQRALEAGYRVPDDFCITGFDDFDKASYFEPRITTISYSKMDVAYEAMGVLHSIWNGENVQKIVYSKAKPVFQESCGCNNIKHKYRSDYIKERIFSEVRQIDLYNETMVMNRKLFECESYEKMGEQLVKCLDALRCKEMYLMMNRDIVNAQNCGVMDEIEEEQRVEGYPPEMEAVIAFKDGKIHTDVQMNVEDMVPKLWNRKKGDIRVFVPLHIREREIGYFVLVNCDYMFENQFLYETIASFSKSLEYFYGKIELEKANQKLSILYIQDSLTGLYNRMAYNKLAIPLYNSCIDENKPLAIMFFDADHLKMVNDKYGHDMGNVVIGGVADAIKRSFPHEAVAMRYGGDEFVVLIPDCNEQKAKNMEKSFHKTLKDMTSAKKLPFGIEASSGFVIAVDNSRSLDDYINEADELMYQAKKRHKAQRD</sequence>
<dbReference type="Pfam" id="PF00990">
    <property type="entry name" value="GGDEF"/>
    <property type="match status" value="1"/>
</dbReference>
<proteinExistence type="predicted"/>